<dbReference type="OrthoDB" id="46008at2157"/>
<dbReference type="InterPro" id="IPR002938">
    <property type="entry name" value="FAD-bd"/>
</dbReference>
<dbReference type="InterPro" id="IPR036188">
    <property type="entry name" value="FAD/NAD-bd_sf"/>
</dbReference>
<dbReference type="GO" id="GO:0016628">
    <property type="term" value="F:oxidoreductase activity, acting on the CH-CH group of donors, NAD or NADP as acceptor"/>
    <property type="evidence" value="ECO:0007669"/>
    <property type="project" value="InterPro"/>
</dbReference>
<reference evidence="2 3" key="1">
    <citation type="journal article" date="2019" name="Int. J. Syst. Evol. Microbiol.">
        <title>Methanofervidicoccus abyssi gen. nov., sp. nov., a hydrogenotrophic methanogen, isolated from a hydrothermal vent chimney in the Mid-Cayman Spreading Center, the Caribbean Sea.</title>
        <authorList>
            <person name="Sakai S."/>
            <person name="Takaki Y."/>
            <person name="Miyazaki M."/>
            <person name="Ogawara M."/>
            <person name="Yanagawa K."/>
            <person name="Miyazaki J."/>
            <person name="Takai K."/>
        </authorList>
    </citation>
    <scope>NUCLEOTIDE SEQUENCE [LARGE SCALE GENOMIC DNA]</scope>
    <source>
        <strain evidence="2 3">HHB</strain>
    </source>
</reference>
<dbReference type="Gene3D" id="3.30.9.10">
    <property type="entry name" value="D-Amino Acid Oxidase, subunit A, domain 2"/>
    <property type="match status" value="1"/>
</dbReference>
<dbReference type="InterPro" id="IPR050407">
    <property type="entry name" value="Geranylgeranyl_reductase"/>
</dbReference>
<dbReference type="InterPro" id="IPR011777">
    <property type="entry name" value="Geranylgeranyl_Rdtase_fam"/>
</dbReference>
<dbReference type="EMBL" id="BFAX01000005">
    <property type="protein sequence ID" value="GBF36940.1"/>
    <property type="molecule type" value="Genomic_DNA"/>
</dbReference>
<dbReference type="PANTHER" id="PTHR42685">
    <property type="entry name" value="GERANYLGERANYL DIPHOSPHATE REDUCTASE"/>
    <property type="match status" value="1"/>
</dbReference>
<proteinExistence type="predicted"/>
<sequence>MDLDRYDVVIVGGGPIGCITGESIKHHKVLIVEEHSAVGVPLQCGGLVSKKGVKELGYPKGVVNKVKGAYIFSKNRSIKIEDRDIRAYVFERKIMDKDIAKRVSKKVDFLLKAYGRLVKTPYHQKENRSENILNFKNQIKKKGYTLSVSFMGDNYRLNPKVIVGADGVRSSIGRSAGIPMIREVLSGAQLEMVNVNVDSDFVYIFLDKSYSKDFFAWIIPMGEDRVRVGLCDTSDGYNKLINLIENHPVVSQMLKGGIPVEFSVGALPIGYAKETVKNNLLLVGDAAGHVKPLSGGGLYYGAKCAKICGNVIEEYLREEHDIGYLKKYHKLWKREIWREIDFGLKFRRILKKMDNNKIDKLLEFIEKNELIDYIVEKGDMDNPSKVLEGIFKKFLGNCIKSLLN</sequence>
<dbReference type="Proteomes" id="UP000290527">
    <property type="component" value="Unassembled WGS sequence"/>
</dbReference>
<evidence type="ECO:0000259" key="1">
    <source>
        <dbReference type="Pfam" id="PF01494"/>
    </source>
</evidence>
<dbReference type="AlphaFoldDB" id="A0A401HRW7"/>
<evidence type="ECO:0000313" key="3">
    <source>
        <dbReference type="Proteomes" id="UP000290527"/>
    </source>
</evidence>
<dbReference type="PANTHER" id="PTHR42685:SF18">
    <property type="entry name" value="DIGERANYLGERANYLGLYCEROPHOSPHOLIPID REDUCTASE"/>
    <property type="match status" value="1"/>
</dbReference>
<evidence type="ECO:0000313" key="2">
    <source>
        <dbReference type="EMBL" id="GBF36940.1"/>
    </source>
</evidence>
<feature type="domain" description="FAD-binding" evidence="1">
    <location>
        <begin position="148"/>
        <end position="334"/>
    </location>
</feature>
<dbReference type="Pfam" id="PF01494">
    <property type="entry name" value="FAD_binding_3"/>
    <property type="match status" value="1"/>
</dbReference>
<organism evidence="2 3">
    <name type="scientific">Methanofervidicoccus abyssi</name>
    <dbReference type="NCBI Taxonomy" id="2082189"/>
    <lineage>
        <taxon>Archaea</taxon>
        <taxon>Methanobacteriati</taxon>
        <taxon>Methanobacteriota</taxon>
        <taxon>Methanomada group</taxon>
        <taxon>Methanococci</taxon>
        <taxon>Methanococcales</taxon>
        <taxon>Methanofervidicoccus</taxon>
    </lineage>
</organism>
<keyword evidence="3" id="KW-1185">Reference proteome</keyword>
<dbReference type="PRINTS" id="PR00420">
    <property type="entry name" value="RNGMNOXGNASE"/>
</dbReference>
<name>A0A401HRW7_9EURY</name>
<dbReference type="GO" id="GO:0071949">
    <property type="term" value="F:FAD binding"/>
    <property type="evidence" value="ECO:0007669"/>
    <property type="project" value="InterPro"/>
</dbReference>
<accession>A0A401HRW7</accession>
<protein>
    <recommendedName>
        <fullName evidence="1">FAD-binding domain-containing protein</fullName>
    </recommendedName>
</protein>
<dbReference type="RefSeq" id="WP_131007776.1">
    <property type="nucleotide sequence ID" value="NZ_BFAX01000005.1"/>
</dbReference>
<dbReference type="NCBIfam" id="TIGR02032">
    <property type="entry name" value="GG-red-SF"/>
    <property type="match status" value="1"/>
</dbReference>
<dbReference type="SUPFAM" id="SSF51905">
    <property type="entry name" value="FAD/NAD(P)-binding domain"/>
    <property type="match status" value="1"/>
</dbReference>
<dbReference type="Gene3D" id="3.50.50.60">
    <property type="entry name" value="FAD/NAD(P)-binding domain"/>
    <property type="match status" value="1"/>
</dbReference>
<gene>
    <name evidence="2" type="ORF">MHHB_P1170</name>
</gene>
<comment type="caution">
    <text evidence="2">The sequence shown here is derived from an EMBL/GenBank/DDBJ whole genome shotgun (WGS) entry which is preliminary data.</text>
</comment>